<gene>
    <name evidence="5" type="ORF">E6W99_17370</name>
</gene>
<proteinExistence type="inferred from homology"/>
<evidence type="ECO:0000313" key="6">
    <source>
        <dbReference type="Proteomes" id="UP000310334"/>
    </source>
</evidence>
<dbReference type="SUPFAM" id="SSF52540">
    <property type="entry name" value="P-loop containing nucleoside triphosphate hydrolases"/>
    <property type="match status" value="1"/>
</dbReference>
<comment type="caution">
    <text evidence="5">The sequence shown here is derived from an EMBL/GenBank/DDBJ whole genome shotgun (WGS) entry which is preliminary data.</text>
</comment>
<evidence type="ECO:0000313" key="5">
    <source>
        <dbReference type="EMBL" id="THF77853.1"/>
    </source>
</evidence>
<dbReference type="SMART" id="SM00382">
    <property type="entry name" value="AAA"/>
    <property type="match status" value="1"/>
</dbReference>
<protein>
    <submittedName>
        <fullName evidence="5">ABC transporter ATP-binding protein</fullName>
    </submittedName>
</protein>
<dbReference type="GO" id="GO:0005524">
    <property type="term" value="F:ATP binding"/>
    <property type="evidence" value="ECO:0007669"/>
    <property type="project" value="UniProtKB-KW"/>
</dbReference>
<reference evidence="5 6" key="1">
    <citation type="submission" date="2019-04" db="EMBL/GenBank/DDBJ databases">
        <title>Bacillus sediminilitoris sp. nov., isolated from a tidal flat sediment on the East China Sea.</title>
        <authorList>
            <person name="Wei Y."/>
            <person name="Mao H."/>
            <person name="Fang J."/>
        </authorList>
    </citation>
    <scope>NUCLEOTIDE SEQUENCE [LARGE SCALE GENOMIC DNA]</scope>
    <source>
        <strain evidence="5 6">DSL-17</strain>
    </source>
</reference>
<keyword evidence="3" id="KW-0547">Nucleotide-binding</keyword>
<dbReference type="GO" id="GO:0016887">
    <property type="term" value="F:ATP hydrolysis activity"/>
    <property type="evidence" value="ECO:0007669"/>
    <property type="project" value="InterPro"/>
</dbReference>
<dbReference type="AlphaFoldDB" id="A0A4S4BS52"/>
<evidence type="ECO:0000256" key="3">
    <source>
        <dbReference type="ARBA" id="ARBA00022741"/>
    </source>
</evidence>
<dbReference type="InterPro" id="IPR003593">
    <property type="entry name" value="AAA+_ATPase"/>
</dbReference>
<evidence type="ECO:0000256" key="4">
    <source>
        <dbReference type="ARBA" id="ARBA00022840"/>
    </source>
</evidence>
<keyword evidence="4 5" id="KW-0067">ATP-binding</keyword>
<dbReference type="PANTHER" id="PTHR42711">
    <property type="entry name" value="ABC TRANSPORTER ATP-BINDING PROTEIN"/>
    <property type="match status" value="1"/>
</dbReference>
<dbReference type="InterPro" id="IPR027417">
    <property type="entry name" value="P-loop_NTPase"/>
</dbReference>
<keyword evidence="2" id="KW-0813">Transport</keyword>
<sequence length="303" mass="34436">MKHMITVTNIHKQFGSQSVLSGMNFSIKKGSIVGLLGPNGSGKTTMIRLLNGVIRPEQGTIDINGFNPMTDGNVIRQMSGIVTEGAGLYHEMSGEDNLIFFSEIYEVKKVRERVAELLKEFDLFDHRHKKVGTYSTGMKKRLALAKALLHRPKLLFLDEPTNGLDPDGIRDVMGYLTRLNQHEQTTIIICSHVLQQLEDICHSYVFMENGRVLAKGTRQQLEKEFVTDIMLRVETGLQVSDPSYVGHPVKRLNENTLLFTLSSKRDISPLLQEILKETWIHSTSIENVSLESIYFEVRRKRHE</sequence>
<dbReference type="InterPro" id="IPR003439">
    <property type="entry name" value="ABC_transporter-like_ATP-bd"/>
</dbReference>
<dbReference type="Proteomes" id="UP000310334">
    <property type="component" value="Unassembled WGS sequence"/>
</dbReference>
<dbReference type="PANTHER" id="PTHR42711:SF5">
    <property type="entry name" value="ABC TRANSPORTER ATP-BINDING PROTEIN NATA"/>
    <property type="match status" value="1"/>
</dbReference>
<comment type="similarity">
    <text evidence="1">Belongs to the ABC transporter superfamily.</text>
</comment>
<name>A0A4S4BS52_9BACI</name>
<dbReference type="Gene3D" id="3.40.50.300">
    <property type="entry name" value="P-loop containing nucleotide triphosphate hydrolases"/>
    <property type="match status" value="1"/>
</dbReference>
<accession>A0A4S4BS52</accession>
<dbReference type="Pfam" id="PF00005">
    <property type="entry name" value="ABC_tran"/>
    <property type="match status" value="1"/>
</dbReference>
<keyword evidence="6" id="KW-1185">Reference proteome</keyword>
<organism evidence="5 6">
    <name type="scientific">Metabacillus sediminilitoris</name>
    <dbReference type="NCBI Taxonomy" id="2567941"/>
    <lineage>
        <taxon>Bacteria</taxon>
        <taxon>Bacillati</taxon>
        <taxon>Bacillota</taxon>
        <taxon>Bacilli</taxon>
        <taxon>Bacillales</taxon>
        <taxon>Bacillaceae</taxon>
        <taxon>Metabacillus</taxon>
    </lineage>
</organism>
<dbReference type="OrthoDB" id="9804819at2"/>
<dbReference type="PROSITE" id="PS50893">
    <property type="entry name" value="ABC_TRANSPORTER_2"/>
    <property type="match status" value="1"/>
</dbReference>
<evidence type="ECO:0000256" key="1">
    <source>
        <dbReference type="ARBA" id="ARBA00005417"/>
    </source>
</evidence>
<dbReference type="InterPro" id="IPR050763">
    <property type="entry name" value="ABC_transporter_ATP-binding"/>
</dbReference>
<dbReference type="CDD" id="cd03230">
    <property type="entry name" value="ABC_DR_subfamily_A"/>
    <property type="match status" value="1"/>
</dbReference>
<dbReference type="EMBL" id="SSNT01000013">
    <property type="protein sequence ID" value="THF77853.1"/>
    <property type="molecule type" value="Genomic_DNA"/>
</dbReference>
<evidence type="ECO:0000256" key="2">
    <source>
        <dbReference type="ARBA" id="ARBA00022448"/>
    </source>
</evidence>